<keyword evidence="2" id="KW-1185">Reference proteome</keyword>
<proteinExistence type="predicted"/>
<reference evidence="1 2" key="1">
    <citation type="journal article" date="2015" name="Int. J. Syst. Evol. Microbiol.">
        <title>Flavisolibacter ginsenosidimutans sp. nov., with ginsenoside-converting activity isolated from soil used for cultivating ginseng.</title>
        <authorList>
            <person name="Zhao Y."/>
            <person name="Liu Q."/>
            <person name="Kang M.S."/>
            <person name="Jin F."/>
            <person name="Yu H."/>
            <person name="Im W.T."/>
        </authorList>
    </citation>
    <scope>NUCLEOTIDE SEQUENCE [LARGE SCALE GENOMIC DNA]</scope>
    <source>
        <strain evidence="1 2">Gsoil 636</strain>
    </source>
</reference>
<evidence type="ECO:0008006" key="3">
    <source>
        <dbReference type="Google" id="ProtNLM"/>
    </source>
</evidence>
<gene>
    <name evidence="1" type="ORF">FSB75_04550</name>
</gene>
<organism evidence="1 2">
    <name type="scientific">Flavisolibacter ginsenosidimutans</name>
    <dbReference type="NCBI Taxonomy" id="661481"/>
    <lineage>
        <taxon>Bacteria</taxon>
        <taxon>Pseudomonadati</taxon>
        <taxon>Bacteroidota</taxon>
        <taxon>Chitinophagia</taxon>
        <taxon>Chitinophagales</taxon>
        <taxon>Chitinophagaceae</taxon>
        <taxon>Flavisolibacter</taxon>
    </lineage>
</organism>
<sequence length="100" mass="11301">MERFVVLFEAPIAQADYDNIMKDVDASGQLQNENLLSHVAFERKGMWCVVDVWNSLEAFQHFAETVLKPSFQKLNLNVPPPTVLPAYRYEGAGARKAVSM</sequence>
<dbReference type="Proteomes" id="UP000321204">
    <property type="component" value="Chromosome"/>
</dbReference>
<dbReference type="AlphaFoldDB" id="A0A5B8UF60"/>
<evidence type="ECO:0000313" key="1">
    <source>
        <dbReference type="EMBL" id="QEC55204.1"/>
    </source>
</evidence>
<dbReference type="KEGG" id="fgg:FSB75_04550"/>
<dbReference type="RefSeq" id="WP_146783439.1">
    <property type="nucleotide sequence ID" value="NZ_BAABIO010000006.1"/>
</dbReference>
<name>A0A5B8UF60_9BACT</name>
<protein>
    <recommendedName>
        <fullName evidence="3">ABM domain-containing protein</fullName>
    </recommendedName>
</protein>
<accession>A0A5B8UF60</accession>
<dbReference type="EMBL" id="CP042433">
    <property type="protein sequence ID" value="QEC55204.1"/>
    <property type="molecule type" value="Genomic_DNA"/>
</dbReference>
<evidence type="ECO:0000313" key="2">
    <source>
        <dbReference type="Proteomes" id="UP000321204"/>
    </source>
</evidence>
<dbReference type="OrthoDB" id="1363507at2"/>